<evidence type="ECO:0000313" key="2">
    <source>
        <dbReference type="EMBL" id="MDR6433528.1"/>
    </source>
</evidence>
<keyword evidence="1" id="KW-0812">Transmembrane</keyword>
<accession>A0ABU1MBV4</accession>
<keyword evidence="1" id="KW-0472">Membrane</keyword>
<organism evidence="2 3">
    <name type="scientific">Brucella pseudogrignonensis</name>
    <dbReference type="NCBI Taxonomy" id="419475"/>
    <lineage>
        <taxon>Bacteria</taxon>
        <taxon>Pseudomonadati</taxon>
        <taxon>Pseudomonadota</taxon>
        <taxon>Alphaproteobacteria</taxon>
        <taxon>Hyphomicrobiales</taxon>
        <taxon>Brucellaceae</taxon>
        <taxon>Brucella/Ochrobactrum group</taxon>
        <taxon>Brucella</taxon>
    </lineage>
</organism>
<keyword evidence="1" id="KW-1133">Transmembrane helix</keyword>
<evidence type="ECO:0000256" key="1">
    <source>
        <dbReference type="SAM" id="Phobius"/>
    </source>
</evidence>
<protein>
    <submittedName>
        <fullName evidence="2">Uncharacterized protein</fullName>
    </submittedName>
</protein>
<dbReference type="EMBL" id="JAVDQT010000006">
    <property type="protein sequence ID" value="MDR6433528.1"/>
    <property type="molecule type" value="Genomic_DNA"/>
</dbReference>
<evidence type="ECO:0000313" key="3">
    <source>
        <dbReference type="Proteomes" id="UP001184614"/>
    </source>
</evidence>
<keyword evidence="3" id="KW-1185">Reference proteome</keyword>
<dbReference type="Proteomes" id="UP001184614">
    <property type="component" value="Unassembled WGS sequence"/>
</dbReference>
<sequence>MRSFEHYSDSHLPEYFYEVMMTIQKYIARFLVTLTLLLGVSVTPGIAQNFDELKLVLKEGFKPLSLPLQTDWGSISTFDLPKRSANSLSPRDEYFRRHKIKIERPADPLDTFGFKNYMMSKDGTQACRYLVELMKYTTCPPLKAAFVNPQNITEFIVVSDEIRSGYISKTLIEKTLLPGALKQLEETASQQSDEDGVVKTAALIEPPYFELPRYNPQIVYTMQMTFRNNAETARYYNQSVFVLTRNGYLGVNLFNTKFMDKKLLLQFIDNLIKVAEPNRYASASVFDFNKADITAEDFLMFE</sequence>
<reference evidence="2 3" key="1">
    <citation type="submission" date="2023-07" db="EMBL/GenBank/DDBJ databases">
        <title>Sorghum-associated microbial communities from plants grown in Nebraska, USA.</title>
        <authorList>
            <person name="Schachtman D."/>
        </authorList>
    </citation>
    <scope>NUCLEOTIDE SEQUENCE [LARGE SCALE GENOMIC DNA]</scope>
    <source>
        <strain evidence="2 3">DS1730</strain>
    </source>
</reference>
<gene>
    <name evidence="2" type="ORF">J2782_003274</name>
</gene>
<proteinExistence type="predicted"/>
<name>A0ABU1MBV4_9HYPH</name>
<feature type="transmembrane region" description="Helical" evidence="1">
    <location>
        <begin position="26"/>
        <end position="47"/>
    </location>
</feature>
<comment type="caution">
    <text evidence="2">The sequence shown here is derived from an EMBL/GenBank/DDBJ whole genome shotgun (WGS) entry which is preliminary data.</text>
</comment>